<evidence type="ECO:0000313" key="1">
    <source>
        <dbReference type="EMBL" id="KAK4357606.1"/>
    </source>
</evidence>
<reference evidence="1" key="1">
    <citation type="submission" date="2023-12" db="EMBL/GenBank/DDBJ databases">
        <title>Genome assembly of Anisodus tanguticus.</title>
        <authorList>
            <person name="Wang Y.-J."/>
        </authorList>
    </citation>
    <scope>NUCLEOTIDE SEQUENCE</scope>
    <source>
        <strain evidence="1">KB-2021</strain>
        <tissue evidence="1">Leaf</tissue>
    </source>
</reference>
<name>A0AAE1RV59_9SOLA</name>
<dbReference type="EMBL" id="JAVYJV010000012">
    <property type="protein sequence ID" value="KAK4357606.1"/>
    <property type="molecule type" value="Genomic_DNA"/>
</dbReference>
<sequence length="210" mass="24111">MEEIVENEKGKGNWPCKALRKANIKLKERLTNCHIIAITGQVMAIMEIKKFKNKLKKEVSKSFPINKFHNQVISTPNNLSNSDENTIKSVANEKGGKCIILYLKYPSNLSTELQRIIRSHTKLSSYFSSSSLDCYCYLSSLMDFKEPNKYSHAEKMKAAAKLKRRDTYRQLSAPHRKEELLLPRRMKKQDSAGYNFLQHPVVVPEQATSS</sequence>
<protein>
    <submittedName>
        <fullName evidence="1">Uncharacterized protein</fullName>
    </submittedName>
</protein>
<gene>
    <name evidence="1" type="ORF">RND71_023216</name>
</gene>
<dbReference type="Proteomes" id="UP001291623">
    <property type="component" value="Unassembled WGS sequence"/>
</dbReference>
<proteinExistence type="predicted"/>
<dbReference type="AlphaFoldDB" id="A0AAE1RV59"/>
<keyword evidence="2" id="KW-1185">Reference proteome</keyword>
<evidence type="ECO:0000313" key="2">
    <source>
        <dbReference type="Proteomes" id="UP001291623"/>
    </source>
</evidence>
<accession>A0AAE1RV59</accession>
<organism evidence="1 2">
    <name type="scientific">Anisodus tanguticus</name>
    <dbReference type="NCBI Taxonomy" id="243964"/>
    <lineage>
        <taxon>Eukaryota</taxon>
        <taxon>Viridiplantae</taxon>
        <taxon>Streptophyta</taxon>
        <taxon>Embryophyta</taxon>
        <taxon>Tracheophyta</taxon>
        <taxon>Spermatophyta</taxon>
        <taxon>Magnoliopsida</taxon>
        <taxon>eudicotyledons</taxon>
        <taxon>Gunneridae</taxon>
        <taxon>Pentapetalae</taxon>
        <taxon>asterids</taxon>
        <taxon>lamiids</taxon>
        <taxon>Solanales</taxon>
        <taxon>Solanaceae</taxon>
        <taxon>Solanoideae</taxon>
        <taxon>Hyoscyameae</taxon>
        <taxon>Anisodus</taxon>
    </lineage>
</organism>
<comment type="caution">
    <text evidence="1">The sequence shown here is derived from an EMBL/GenBank/DDBJ whole genome shotgun (WGS) entry which is preliminary data.</text>
</comment>